<evidence type="ECO:0000259" key="3">
    <source>
        <dbReference type="Pfam" id="PF01732"/>
    </source>
</evidence>
<evidence type="ECO:0000256" key="2">
    <source>
        <dbReference type="SAM" id="Phobius"/>
    </source>
</evidence>
<feature type="domain" description="DUF31" evidence="3">
    <location>
        <begin position="907"/>
        <end position="1228"/>
    </location>
</feature>
<protein>
    <recommendedName>
        <fullName evidence="3">DUF31 domain-containing protein</fullName>
    </recommendedName>
</protein>
<name>A0A292IJH5_9MOLU</name>
<dbReference type="KEGG" id="mamp:MAMA39_07160"/>
<accession>A0A292IJH5</accession>
<feature type="transmembrane region" description="Helical" evidence="2">
    <location>
        <begin position="7"/>
        <end position="30"/>
    </location>
</feature>
<proteinExistence type="predicted"/>
<dbReference type="NCBIfam" id="NF045841">
    <property type="entry name" value="Ig_SerProt_MIP"/>
    <property type="match status" value="1"/>
</dbReference>
<dbReference type="InterPro" id="IPR022381">
    <property type="entry name" value="Uncharacterised_MG067"/>
</dbReference>
<organism evidence="4 5">
    <name type="scientific">Mycoplasma amphoriforme A39</name>
    <dbReference type="NCBI Taxonomy" id="572419"/>
    <lineage>
        <taxon>Bacteria</taxon>
        <taxon>Bacillati</taxon>
        <taxon>Mycoplasmatota</taxon>
        <taxon>Mollicutes</taxon>
        <taxon>Mycoplasmataceae</taxon>
        <taxon>Mycoplasma</taxon>
    </lineage>
</organism>
<gene>
    <name evidence="4" type="ORF">MAMA39_07160</name>
</gene>
<dbReference type="PRINTS" id="PR00840">
    <property type="entry name" value="Y06768FAMILY"/>
</dbReference>
<keyword evidence="5" id="KW-1185">Reference proteome</keyword>
<dbReference type="EMBL" id="HG937516">
    <property type="protein sequence ID" value="CDN40833.1"/>
    <property type="molecule type" value="Genomic_DNA"/>
</dbReference>
<keyword evidence="2" id="KW-0812">Transmembrane</keyword>
<feature type="region of interest" description="Disordered" evidence="1">
    <location>
        <begin position="124"/>
        <end position="156"/>
    </location>
</feature>
<feature type="compositionally biased region" description="Basic and acidic residues" evidence="1">
    <location>
        <begin position="51"/>
        <end position="62"/>
    </location>
</feature>
<dbReference type="Proteomes" id="UP000261764">
    <property type="component" value="Chromosome I"/>
</dbReference>
<feature type="compositionally biased region" description="Basic and acidic residues" evidence="1">
    <location>
        <begin position="70"/>
        <end position="87"/>
    </location>
</feature>
<feature type="region of interest" description="Disordered" evidence="1">
    <location>
        <begin position="51"/>
        <end position="109"/>
    </location>
</feature>
<dbReference type="Pfam" id="PF01732">
    <property type="entry name" value="Mycop_pep_DUF31"/>
    <property type="match status" value="1"/>
</dbReference>
<dbReference type="RefSeq" id="WP_343251463.1">
    <property type="nucleotide sequence ID" value="NZ_HG937516.1"/>
</dbReference>
<dbReference type="InterPro" id="IPR022382">
    <property type="entry name" value="Mycoplasma_peptidase_DUF31"/>
</dbReference>
<evidence type="ECO:0000313" key="4">
    <source>
        <dbReference type="EMBL" id="CDN40833.1"/>
    </source>
</evidence>
<sequence>MRTNRKVLINLVTGILMAGVFTSVGIVIGFNQVSLQKRNIIYNSAAPTKKIKTEQAPERPKPVPEQQLQQDEKDKTKPEIKPLDHQPDNSARGLEDPNQGLGQGIGDRSKELTTEEVIRMFSDPTGEKSKTFSNPHGKFPRQGGVGTHSRGSGLNKNIGKISKWTYDEFNQGAQDSAATLGRLIKQKGNLTNIPYLAKGQKISLNDLKNLQENSLRLRVGQKILNLTEADKVDIIKELNNNVAVSDIYGHTIRGSLQDLVNLSTTLQKIDNYEQLKGDDKGNVDTLISYFIRYTNEDQIPNGPPKYIVPNKNIAEYRELYEGVQIPDYTKNLTTAQEEYKAIKQLLTKVRLVQVSDLTLQDIDSLEQGYMPTIIRLNGKFNNVTWQARPAFVNEAQYQRTYDNVARFLPITSNWERSQDDIINLNFRPDDREGITGFDKTVLKIPGYDDVAELFKYTSRIEPNNKTANRYIINITGINKLASKSSNQNTPQALIDAAIQQTDLKKVGDEGIGVAIQNINATTGNASADFVTKMPGNVKSLTLFYNWNNPKVANAILFNQNYGSQNKLTELNLYTNITGQKISSRNNDVDTPNTLTRIDPRVYQRVVGNAYDYKYNAIFNTMDIAPNTTRKQISDIFNLVYIQGSNMRVYQGSFGGTGAYPTQWWFGDNNQWDFNNIVIPKIPNFAKGKFNRITYSPLVNQIAAPLDLENLQIDNTDKIDYELGNTSKGVFYADTAPAGINSQNYVRVIGHSKFGHSQDLQSILNYVNAGWQYIRNIDLRDYMANGVKYTTGFDEATIKSASWPVTIRYVYYTDANGNDQAYKNPNANTREIGDGPAAIPSNTADVFKLTALGDTSIDDTRSISPTKIGNADATTFDSPITKTTPLAEGKNHQRFISTDTSDYDAVKNDTYKKLNDYTSRIVFHTNVVSINPLTGQPRYRNNNPNDPVYEDVYGTAWILDYQKTNNNNEYSTTWYYGTNLHVVALINRKGGNHLTGRETAFIRNSSDGKDWNQTELKGTNYPEVVYTATNFLENGNSTITVNSQNGTSRTITNYFKDFAVIKITYSSQEEAKKATNNFAQKTEYNNSVFTFATPQNSLLKNKTGDDLSGDDQNYSLGYPADGDPLKGGSNSITGHAAVNQRVGTIDNTKGQGFANVPGYQYQNNYNQTIPGIYDINKIPLGQAETLTWDNVSYHRFNTVYGLNNSGFAGGGSGSLVVNQNGQVVGIYWGNADSTQTGFVDPLVSPNVIQNGKKIIQGYDLINGGVEGQKGSFKEYLQTHNLLTNSWLFSGK</sequence>
<evidence type="ECO:0000313" key="5">
    <source>
        <dbReference type="Proteomes" id="UP000261764"/>
    </source>
</evidence>
<reference evidence="4 5" key="1">
    <citation type="journal article" date="2015" name="Clin. Infect. Dis.">
        <title>Genomic Investigations unmask Mycoplasma amphoriforme, a new respiratory pathogen.</title>
        <authorList>
            <person name="Gillespie S.H."/>
            <person name="Ling C.L."/>
            <person name="Oravcova K."/>
            <person name="Pinheiro M."/>
            <person name="Wells L."/>
            <person name="Bryant J.M."/>
            <person name="McHugh T.D."/>
            <person name="Bebear C."/>
            <person name="Webster D."/>
            <person name="Harris S.R."/>
            <person name="Seth-Smith H.M."/>
            <person name="Thomson N.R."/>
        </authorList>
    </citation>
    <scope>NUCLEOTIDE SEQUENCE [LARGE SCALE GENOMIC DNA]</scope>
    <source>
        <strain evidence="4 5">A39</strain>
    </source>
</reference>
<keyword evidence="2" id="KW-1133">Transmembrane helix</keyword>
<evidence type="ECO:0000256" key="1">
    <source>
        <dbReference type="SAM" id="MobiDB-lite"/>
    </source>
</evidence>
<keyword evidence="2" id="KW-0472">Membrane</keyword>